<evidence type="ECO:0000259" key="4">
    <source>
        <dbReference type="PROSITE" id="PS50111"/>
    </source>
</evidence>
<feature type="transmembrane region" description="Helical" evidence="3">
    <location>
        <begin position="43"/>
        <end position="62"/>
    </location>
</feature>
<proteinExistence type="predicted"/>
<keyword evidence="6" id="KW-1185">Reference proteome</keyword>
<organism evidence="5 6">
    <name type="scientific">[Lactobacillus] rogosae</name>
    <dbReference type="NCBI Taxonomy" id="706562"/>
    <lineage>
        <taxon>Bacteria</taxon>
        <taxon>Bacillati</taxon>
        <taxon>Bacillota</taxon>
        <taxon>Clostridia</taxon>
        <taxon>Lachnospirales</taxon>
        <taxon>Lachnospiraceae</taxon>
        <taxon>Lachnospira</taxon>
    </lineage>
</organism>
<keyword evidence="3" id="KW-1133">Transmembrane helix</keyword>
<dbReference type="Gene3D" id="1.10.287.950">
    <property type="entry name" value="Methyl-accepting chemotaxis protein"/>
    <property type="match status" value="1"/>
</dbReference>
<reference evidence="5 6" key="1">
    <citation type="submission" date="2024-03" db="EMBL/GenBank/DDBJ databases">
        <title>Human intestinal bacterial collection.</title>
        <authorList>
            <person name="Pauvert C."/>
            <person name="Hitch T.C.A."/>
            <person name="Clavel T."/>
        </authorList>
    </citation>
    <scope>NUCLEOTIDE SEQUENCE [LARGE SCALE GENOMIC DNA]</scope>
    <source>
        <strain evidence="5 6">CLA-AA-H255</strain>
    </source>
</reference>
<dbReference type="RefSeq" id="WP_349153588.1">
    <property type="nucleotide sequence ID" value="NZ_JBBMER010000004.1"/>
</dbReference>
<feature type="transmembrane region" description="Helical" evidence="3">
    <location>
        <begin position="12"/>
        <end position="31"/>
    </location>
</feature>
<evidence type="ECO:0000256" key="3">
    <source>
        <dbReference type="SAM" id="Phobius"/>
    </source>
</evidence>
<dbReference type="PANTHER" id="PTHR32089">
    <property type="entry name" value="METHYL-ACCEPTING CHEMOTAXIS PROTEIN MCPB"/>
    <property type="match status" value="1"/>
</dbReference>
<evidence type="ECO:0000313" key="5">
    <source>
        <dbReference type="EMBL" id="MEQ2379695.1"/>
    </source>
</evidence>
<name>A0ABV1BVC2_9FIRM</name>
<comment type="caution">
    <text evidence="5">The sequence shown here is derived from an EMBL/GenBank/DDBJ whole genome shotgun (WGS) entry which is preliminary data.</text>
</comment>
<feature type="domain" description="Methyl-accepting transducer" evidence="4">
    <location>
        <begin position="207"/>
        <end position="443"/>
    </location>
</feature>
<dbReference type="SMART" id="SM00283">
    <property type="entry name" value="MA"/>
    <property type="match status" value="1"/>
</dbReference>
<evidence type="ECO:0000313" key="6">
    <source>
        <dbReference type="Proteomes" id="UP001442364"/>
    </source>
</evidence>
<sequence length="490" mass="53451">MTENQYIRANRTVLFTVLIVFGYIALTLMAALGVGDGHNKGKILIQFVVALAVIIVSVAAYILRKKTKVCELTIAVSMAFGYVVIILLNSTDGVWTYVLPLIMASMVYLNEKLILWADGVAIAGNVIRLIMDYNMYNGVAMASRVLAILVLVIVTCISLSVTKLLKQFFAENMNKIEAAAVIQKENNEKMVAVADNITRHFGQAMDMLDELEKSIDINHNSMKDIAESTESTAEAIQRQATMCAEIQENTDIAEKEISEMVEASHRTDETVNDSKAIVVELKEQAQNVHDASNIIVDVINSLTEKVDDVQGFIGSIVEISSQTNLLALNASIEAARAGEAGKGFAVVAEEIRQLSEQTKNASSSITDIINNLYEDTKKANESIKASVESVNKQNELIDNTRVTFEDVGKTVDNLMNNIDSAEQSINKILDSTSVISDNISHLSATGEEVAAASTEGLKVSDTTVESMKNCKNILHNIYLLAEDLKSSVDN</sequence>
<accession>A0ABV1BVC2</accession>
<protein>
    <submittedName>
        <fullName evidence="5">Methyl-accepting chemotaxis protein</fullName>
    </submittedName>
</protein>
<dbReference type="Proteomes" id="UP001442364">
    <property type="component" value="Unassembled WGS sequence"/>
</dbReference>
<dbReference type="PROSITE" id="PS50111">
    <property type="entry name" value="CHEMOTAXIS_TRANSDUC_2"/>
    <property type="match status" value="1"/>
</dbReference>
<keyword evidence="3" id="KW-0472">Membrane</keyword>
<dbReference type="EMBL" id="JBBMER010000004">
    <property type="protein sequence ID" value="MEQ2379695.1"/>
    <property type="molecule type" value="Genomic_DNA"/>
</dbReference>
<feature type="transmembrane region" description="Helical" evidence="3">
    <location>
        <begin position="69"/>
        <end position="88"/>
    </location>
</feature>
<dbReference type="PANTHER" id="PTHR32089:SF112">
    <property type="entry name" value="LYSOZYME-LIKE PROTEIN-RELATED"/>
    <property type="match status" value="1"/>
</dbReference>
<feature type="transmembrane region" description="Helical" evidence="3">
    <location>
        <begin position="143"/>
        <end position="165"/>
    </location>
</feature>
<evidence type="ECO:0000256" key="2">
    <source>
        <dbReference type="PROSITE-ProRule" id="PRU00284"/>
    </source>
</evidence>
<keyword evidence="1 2" id="KW-0807">Transducer</keyword>
<dbReference type="Pfam" id="PF00015">
    <property type="entry name" value="MCPsignal"/>
    <property type="match status" value="1"/>
</dbReference>
<dbReference type="SUPFAM" id="SSF58104">
    <property type="entry name" value="Methyl-accepting chemotaxis protein (MCP) signaling domain"/>
    <property type="match status" value="1"/>
</dbReference>
<dbReference type="InterPro" id="IPR004089">
    <property type="entry name" value="MCPsignal_dom"/>
</dbReference>
<evidence type="ECO:0000256" key="1">
    <source>
        <dbReference type="ARBA" id="ARBA00023224"/>
    </source>
</evidence>
<feature type="transmembrane region" description="Helical" evidence="3">
    <location>
        <begin position="114"/>
        <end position="131"/>
    </location>
</feature>
<keyword evidence="3" id="KW-0812">Transmembrane</keyword>
<gene>
    <name evidence="5" type="ORF">WMO14_07360</name>
</gene>